<dbReference type="EMBL" id="JAUYVH010000009">
    <property type="protein sequence ID" value="MDQ9171400.1"/>
    <property type="molecule type" value="Genomic_DNA"/>
</dbReference>
<keyword evidence="3 5" id="KW-1133">Transmembrane helix</keyword>
<evidence type="ECO:0000256" key="1">
    <source>
        <dbReference type="ARBA" id="ARBA00004141"/>
    </source>
</evidence>
<comment type="caution">
    <text evidence="7">The sequence shown here is derived from an EMBL/GenBank/DDBJ whole genome shotgun (WGS) entry which is preliminary data.</text>
</comment>
<feature type="transmembrane region" description="Helical" evidence="5">
    <location>
        <begin position="161"/>
        <end position="180"/>
    </location>
</feature>
<feature type="transmembrane region" description="Helical" evidence="5">
    <location>
        <begin position="235"/>
        <end position="253"/>
    </location>
</feature>
<evidence type="ECO:0000313" key="8">
    <source>
        <dbReference type="Proteomes" id="UP001225596"/>
    </source>
</evidence>
<sequence length="359" mass="38014">MRTVCLTWAKLAFPIAGKVSINGDMLIIWLQLAFCASVIAIAGSRLSFYGDVIADKTGLSGNWIGMILLASVTSLPELITGISASALANAPNIAAGNVLGSCLVNLAMLVVIDFLHNRESFYRRASRNHILSAGFGVLLVSFIGISILFGSMTAELAIGHVGIQSFIIVMLYAFAIRTVLVHEREQRKDFSEAVADRYPHLTLSGALIGYSLAASVVVAAGIWLPFVGTRLAEVMGWNGSFVGALLIAGATTLPELAVTISSIRIGALDMAIANLLGSNLFNTTILAVDDLFYLNGPIYSNVSPAHAFSALSAAAMTGLAVIGLASPPAKRLMRSMGWVSIGMLSIYILNAYVLFYHAQ</sequence>
<proteinExistence type="predicted"/>
<feature type="transmembrane region" description="Helical" evidence="5">
    <location>
        <begin position="93"/>
        <end position="116"/>
    </location>
</feature>
<feature type="transmembrane region" description="Helical" evidence="5">
    <location>
        <begin position="128"/>
        <end position="149"/>
    </location>
</feature>
<feature type="transmembrane region" description="Helical" evidence="5">
    <location>
        <begin position="27"/>
        <end position="48"/>
    </location>
</feature>
<accession>A0ABU1BQX2</accession>
<gene>
    <name evidence="7" type="ORF">Q8A64_13380</name>
</gene>
<feature type="transmembrane region" description="Helical" evidence="5">
    <location>
        <begin position="337"/>
        <end position="358"/>
    </location>
</feature>
<evidence type="ECO:0000259" key="6">
    <source>
        <dbReference type="Pfam" id="PF01699"/>
    </source>
</evidence>
<feature type="transmembrane region" description="Helical" evidence="5">
    <location>
        <begin position="307"/>
        <end position="325"/>
    </location>
</feature>
<keyword evidence="4 5" id="KW-0472">Membrane</keyword>
<dbReference type="Gene3D" id="1.20.1420.30">
    <property type="entry name" value="NCX, central ion-binding region"/>
    <property type="match status" value="1"/>
</dbReference>
<feature type="transmembrane region" description="Helical" evidence="5">
    <location>
        <begin position="265"/>
        <end position="287"/>
    </location>
</feature>
<dbReference type="InterPro" id="IPR004837">
    <property type="entry name" value="NaCa_Exmemb"/>
</dbReference>
<feature type="transmembrane region" description="Helical" evidence="5">
    <location>
        <begin position="201"/>
        <end position="223"/>
    </location>
</feature>
<dbReference type="Pfam" id="PF01699">
    <property type="entry name" value="Na_Ca_ex"/>
    <property type="match status" value="2"/>
</dbReference>
<feature type="transmembrane region" description="Helical" evidence="5">
    <location>
        <begin position="60"/>
        <end position="87"/>
    </location>
</feature>
<dbReference type="Proteomes" id="UP001225596">
    <property type="component" value="Unassembled WGS sequence"/>
</dbReference>
<comment type="subcellular location">
    <subcellularLocation>
        <location evidence="1">Membrane</location>
        <topology evidence="1">Multi-pass membrane protein</topology>
    </subcellularLocation>
</comment>
<reference evidence="7 8" key="1">
    <citation type="submission" date="2023-08" db="EMBL/GenBank/DDBJ databases">
        <title>Oxalobacteraceae gen .nov., isolated from river sludge outside the plant.</title>
        <authorList>
            <person name="Zhao S.Y."/>
        </authorList>
    </citation>
    <scope>NUCLEOTIDE SEQUENCE [LARGE SCALE GENOMIC DNA]</scope>
    <source>
        <strain evidence="7 8">R-40</strain>
    </source>
</reference>
<dbReference type="InterPro" id="IPR044880">
    <property type="entry name" value="NCX_ion-bd_dom_sf"/>
</dbReference>
<dbReference type="RefSeq" id="WP_338437339.1">
    <property type="nucleotide sequence ID" value="NZ_JAUYVH010000009.1"/>
</dbReference>
<evidence type="ECO:0000256" key="2">
    <source>
        <dbReference type="ARBA" id="ARBA00022692"/>
    </source>
</evidence>
<feature type="domain" description="Sodium/calcium exchanger membrane region" evidence="6">
    <location>
        <begin position="215"/>
        <end position="355"/>
    </location>
</feature>
<evidence type="ECO:0000256" key="5">
    <source>
        <dbReference type="SAM" id="Phobius"/>
    </source>
</evidence>
<evidence type="ECO:0000256" key="3">
    <source>
        <dbReference type="ARBA" id="ARBA00022989"/>
    </source>
</evidence>
<keyword evidence="8" id="KW-1185">Reference proteome</keyword>
<evidence type="ECO:0000313" key="7">
    <source>
        <dbReference type="EMBL" id="MDQ9171400.1"/>
    </source>
</evidence>
<evidence type="ECO:0000256" key="4">
    <source>
        <dbReference type="ARBA" id="ARBA00023136"/>
    </source>
</evidence>
<name>A0ABU1BQX2_9BURK</name>
<keyword evidence="2 5" id="KW-0812">Transmembrane</keyword>
<organism evidence="7 8">
    <name type="scientific">Keguizhuia sedimenti</name>
    <dbReference type="NCBI Taxonomy" id="3064264"/>
    <lineage>
        <taxon>Bacteria</taxon>
        <taxon>Pseudomonadati</taxon>
        <taxon>Pseudomonadota</taxon>
        <taxon>Betaproteobacteria</taxon>
        <taxon>Burkholderiales</taxon>
        <taxon>Oxalobacteraceae</taxon>
        <taxon>Keguizhuia</taxon>
    </lineage>
</organism>
<protein>
    <submittedName>
        <fullName evidence="7">Sodium:calcium antiporter</fullName>
    </submittedName>
</protein>
<feature type="domain" description="Sodium/calcium exchanger membrane region" evidence="6">
    <location>
        <begin position="29"/>
        <end position="173"/>
    </location>
</feature>